<evidence type="ECO:0000313" key="1">
    <source>
        <dbReference type="EMBL" id="MPM22199.1"/>
    </source>
</evidence>
<sequence>MDPAHARVVGPYPVPHPVRRPEQFLNCVSVRAEGDLTEAADSSRKISRHEKGAVLHTPEHQSSFGVDHFRLGDILRPVFRAEGPVFCRVRLSQA</sequence>
<protein>
    <submittedName>
        <fullName evidence="1">Uncharacterized protein</fullName>
    </submittedName>
</protein>
<dbReference type="EMBL" id="VSSQ01003756">
    <property type="protein sequence ID" value="MPM22199.1"/>
    <property type="molecule type" value="Genomic_DNA"/>
</dbReference>
<gene>
    <name evidence="1" type="ORF">SDC9_68650</name>
</gene>
<comment type="caution">
    <text evidence="1">The sequence shown here is derived from an EMBL/GenBank/DDBJ whole genome shotgun (WGS) entry which is preliminary data.</text>
</comment>
<organism evidence="1">
    <name type="scientific">bioreactor metagenome</name>
    <dbReference type="NCBI Taxonomy" id="1076179"/>
    <lineage>
        <taxon>unclassified sequences</taxon>
        <taxon>metagenomes</taxon>
        <taxon>ecological metagenomes</taxon>
    </lineage>
</organism>
<name>A0A644Y1H3_9ZZZZ</name>
<dbReference type="AlphaFoldDB" id="A0A644Y1H3"/>
<accession>A0A644Y1H3</accession>
<proteinExistence type="predicted"/>
<reference evidence="1" key="1">
    <citation type="submission" date="2019-08" db="EMBL/GenBank/DDBJ databases">
        <authorList>
            <person name="Kucharzyk K."/>
            <person name="Murdoch R.W."/>
            <person name="Higgins S."/>
            <person name="Loffler F."/>
        </authorList>
    </citation>
    <scope>NUCLEOTIDE SEQUENCE</scope>
</reference>